<feature type="compositionally biased region" description="Basic residues" evidence="4">
    <location>
        <begin position="273"/>
        <end position="283"/>
    </location>
</feature>
<dbReference type="SUPFAM" id="SSF53822">
    <property type="entry name" value="Periplasmic binding protein-like I"/>
    <property type="match status" value="1"/>
</dbReference>
<dbReference type="GO" id="GO:0030246">
    <property type="term" value="F:carbohydrate binding"/>
    <property type="evidence" value="ECO:0007669"/>
    <property type="project" value="UniProtKB-ARBA"/>
</dbReference>
<dbReference type="AlphaFoldDB" id="A0A4R8FT05"/>
<accession>A0A4R8FT05</accession>
<feature type="compositionally biased region" description="Basic and acidic residues" evidence="4">
    <location>
        <begin position="330"/>
        <end position="339"/>
    </location>
</feature>
<dbReference type="PANTHER" id="PTHR46847">
    <property type="entry name" value="D-ALLOSE-BINDING PERIPLASMIC PROTEIN-RELATED"/>
    <property type="match status" value="1"/>
</dbReference>
<evidence type="ECO:0000256" key="4">
    <source>
        <dbReference type="SAM" id="MobiDB-lite"/>
    </source>
</evidence>
<name>A0A4R8FT05_9RHOB</name>
<dbReference type="Proteomes" id="UP000295484">
    <property type="component" value="Unassembled WGS sequence"/>
</dbReference>
<reference evidence="6 7" key="1">
    <citation type="submission" date="2019-03" db="EMBL/GenBank/DDBJ databases">
        <title>Genomic Encyclopedia of Type Strains, Phase IV (KMG-IV): sequencing the most valuable type-strain genomes for metagenomic binning, comparative biology and taxonomic classification.</title>
        <authorList>
            <person name="Goeker M."/>
        </authorList>
    </citation>
    <scope>NUCLEOTIDE SEQUENCE [LARGE SCALE GENOMIC DNA]</scope>
    <source>
        <strain evidence="6 7">JA181</strain>
    </source>
</reference>
<dbReference type="InterPro" id="IPR025997">
    <property type="entry name" value="SBP_2_dom"/>
</dbReference>
<comment type="caution">
    <text evidence="6">The sequence shown here is derived from an EMBL/GenBank/DDBJ whole genome shotgun (WGS) entry which is preliminary data.</text>
</comment>
<dbReference type="Gene3D" id="3.40.50.2300">
    <property type="match status" value="2"/>
</dbReference>
<evidence type="ECO:0000259" key="5">
    <source>
        <dbReference type="Pfam" id="PF13407"/>
    </source>
</evidence>
<protein>
    <submittedName>
        <fullName evidence="6">Ribose transport system substrate-binding protein</fullName>
    </submittedName>
</protein>
<dbReference type="InterPro" id="IPR028082">
    <property type="entry name" value="Peripla_BP_I"/>
</dbReference>
<feature type="region of interest" description="Disordered" evidence="4">
    <location>
        <begin position="1"/>
        <end position="23"/>
    </location>
</feature>
<evidence type="ECO:0000256" key="2">
    <source>
        <dbReference type="ARBA" id="ARBA00007639"/>
    </source>
</evidence>
<evidence type="ECO:0000313" key="6">
    <source>
        <dbReference type="EMBL" id="TDX29584.1"/>
    </source>
</evidence>
<evidence type="ECO:0000256" key="3">
    <source>
        <dbReference type="ARBA" id="ARBA00022729"/>
    </source>
</evidence>
<dbReference type="Pfam" id="PF13407">
    <property type="entry name" value="Peripla_BP_4"/>
    <property type="match status" value="1"/>
</dbReference>
<organism evidence="6 7">
    <name type="scientific">Rhodovulum visakhapatnamense</name>
    <dbReference type="NCBI Taxonomy" id="364297"/>
    <lineage>
        <taxon>Bacteria</taxon>
        <taxon>Pseudomonadati</taxon>
        <taxon>Pseudomonadota</taxon>
        <taxon>Alphaproteobacteria</taxon>
        <taxon>Rhodobacterales</taxon>
        <taxon>Paracoccaceae</taxon>
        <taxon>Rhodovulum</taxon>
    </lineage>
</organism>
<dbReference type="GO" id="GO:0030313">
    <property type="term" value="C:cell envelope"/>
    <property type="evidence" value="ECO:0007669"/>
    <property type="project" value="UniProtKB-SubCell"/>
</dbReference>
<comment type="similarity">
    <text evidence="2">Belongs to the bacterial solute-binding protein 2 family.</text>
</comment>
<keyword evidence="3" id="KW-0732">Signal</keyword>
<proteinExistence type="inferred from homology"/>
<dbReference type="RefSeq" id="WP_243837517.1">
    <property type="nucleotide sequence ID" value="NZ_SOEB01000008.1"/>
</dbReference>
<evidence type="ECO:0000256" key="1">
    <source>
        <dbReference type="ARBA" id="ARBA00004196"/>
    </source>
</evidence>
<feature type="region of interest" description="Disordered" evidence="4">
    <location>
        <begin position="218"/>
        <end position="246"/>
    </location>
</feature>
<dbReference type="PANTHER" id="PTHR46847:SF1">
    <property type="entry name" value="D-ALLOSE-BINDING PERIPLASMIC PROTEIN-RELATED"/>
    <property type="match status" value="1"/>
</dbReference>
<dbReference type="EMBL" id="SOEB01000008">
    <property type="protein sequence ID" value="TDX29584.1"/>
    <property type="molecule type" value="Genomic_DNA"/>
</dbReference>
<feature type="domain" description="Periplasmic binding protein" evidence="5">
    <location>
        <begin position="84"/>
        <end position="267"/>
    </location>
</feature>
<comment type="subcellular location">
    <subcellularLocation>
        <location evidence="1">Cell envelope</location>
    </subcellularLocation>
</comment>
<gene>
    <name evidence="6" type="ORF">EV657_1083</name>
</gene>
<evidence type="ECO:0000313" key="7">
    <source>
        <dbReference type="Proteomes" id="UP000295484"/>
    </source>
</evidence>
<feature type="compositionally biased region" description="Basic residues" evidence="4">
    <location>
        <begin position="300"/>
        <end position="313"/>
    </location>
</feature>
<sequence length="402" mass="42678">MTDTGTRRPGNNGKKARERAPREDDIKAVRLIAPALAGGLLSSGLALAGPQGVPGPGADPDCLASRSAGTGYLQWPPREGPCRIAIVNGFVGNGWRIQMIKTAKAFAQAPSIRDRIAEFKVVSTGTDAAVQLGAIEDVINQAYDAIVAIAVAPDGFDRVIRLADRNDVVLVPFDNVRDTDRVMQVNEDQLAMGRTWAGFVLDQLKAEGKTSGRILEMRGLPGDPVDRDRSPGIGQLLDEPGGGGQRVSAVGKWDDGAAQKVLADAIAVHLFRRHPRPGRHHRRGAGDARFRPSDGAGGGRIRKRLSQARRSACRRGPEGHLDRPVAGSGGHRDEGRDFGARGQSGAATDFGAAARGDLRPVAGWRERLEDLPDTFFTVNECPPCGVNITGPAIVAQSEADTN</sequence>
<feature type="region of interest" description="Disordered" evidence="4">
    <location>
        <begin position="273"/>
        <end position="352"/>
    </location>
</feature>